<evidence type="ECO:0000313" key="7">
    <source>
        <dbReference type="Proteomes" id="UP000192223"/>
    </source>
</evidence>
<keyword evidence="2 4" id="KW-0863">Zinc-finger</keyword>
<gene>
    <name evidence="8" type="primary">LOC108735312</name>
</gene>
<proteinExistence type="predicted"/>
<dbReference type="PANTHER" id="PTHR19303">
    <property type="entry name" value="TRANSPOSON"/>
    <property type="match status" value="1"/>
</dbReference>
<sequence length="636" mass="71063">MGYWVWGINQYPIMPHKKAASAYAVPQTTLERYVKKMKEGGEVTIGLPLGPKKSIFTTKEEGEIEAYLKYMEERLFGLTTIELRRLAYQLAVKNGKAHNFNTDKEMAGVDWLKGFLKRHQNLSIRKPEATSAARAMGFNKVAVSKFYQLLGDIYDKYELTPDKIYNCDETGISVVSKTKSKILAMKGRKQVGSLSSAERGQTITVEICFNAAGTYMPPLMIFPRQRMKPELLDAAPPGTTAVCNPRGWITSEIFLTWFKNFIKFSGATPTNHVLLLLDGHVSHTKNLEVIDLARKNGVIILCFPPHCTHRLQPADVAFMKPLSTYYDHAVTGWLRSHPGRVVTVFQISEIFGNAYLQAATMSTAINAFRKCGIWPYNLNNFTDADFISAETTNINIADSSNVEQQRGSEPESLQSGAVPYLSSTTTVTTVSSTVVTTSHTETVAAEPEATPSTSPRTELITECYEHVTPRMDKTPIREPEPGCSYYPEPSIRAACRDLTSSFSNASPGDILPIPSVQRTEKRKQYRRGKTAIITSTPYKNELENLKKPGKTSNPNDPRLKKNHKNKQKTKPSAKQHKSDDEDAICLYCNDVNNNYLTSSEPWVGCQLCGRWAHNACAGVDDEDPEEIHICLFCEKD</sequence>
<name>A0A1W4WFM5_AGRPL</name>
<dbReference type="GO" id="GO:0005634">
    <property type="term" value="C:nucleus"/>
    <property type="evidence" value="ECO:0007669"/>
    <property type="project" value="TreeGrafter"/>
</dbReference>
<evidence type="ECO:0000259" key="6">
    <source>
        <dbReference type="PROSITE" id="PS50016"/>
    </source>
</evidence>
<dbReference type="PANTHER" id="PTHR19303:SF74">
    <property type="entry name" value="POGO TRANSPOSABLE ELEMENT WITH KRAB DOMAIN"/>
    <property type="match status" value="1"/>
</dbReference>
<evidence type="ECO:0000313" key="8">
    <source>
        <dbReference type="RefSeq" id="XP_018322729.1"/>
    </source>
</evidence>
<dbReference type="InterPro" id="IPR050863">
    <property type="entry name" value="CenT-Element_Derived"/>
</dbReference>
<feature type="domain" description="PHD-type" evidence="6">
    <location>
        <begin position="582"/>
        <end position="636"/>
    </location>
</feature>
<feature type="region of interest" description="Disordered" evidence="5">
    <location>
        <begin position="503"/>
        <end position="576"/>
    </location>
</feature>
<dbReference type="InterPro" id="IPR001965">
    <property type="entry name" value="Znf_PHD"/>
</dbReference>
<reference evidence="8" key="1">
    <citation type="submission" date="2025-08" db="UniProtKB">
        <authorList>
            <consortium name="RefSeq"/>
        </authorList>
    </citation>
    <scope>IDENTIFICATION</scope>
    <source>
        <tissue evidence="8">Entire body</tissue>
    </source>
</reference>
<feature type="region of interest" description="Disordered" evidence="5">
    <location>
        <begin position="398"/>
        <end position="419"/>
    </location>
</feature>
<dbReference type="InterPro" id="IPR004875">
    <property type="entry name" value="DDE_SF_endonuclease_dom"/>
</dbReference>
<dbReference type="Proteomes" id="UP000192223">
    <property type="component" value="Unplaced"/>
</dbReference>
<feature type="compositionally biased region" description="Polar residues" evidence="5">
    <location>
        <begin position="398"/>
        <end position="415"/>
    </location>
</feature>
<dbReference type="PROSITE" id="PS50016">
    <property type="entry name" value="ZF_PHD_2"/>
    <property type="match status" value="1"/>
</dbReference>
<evidence type="ECO:0000256" key="2">
    <source>
        <dbReference type="ARBA" id="ARBA00022771"/>
    </source>
</evidence>
<dbReference type="SUPFAM" id="SSF57903">
    <property type="entry name" value="FYVE/PHD zinc finger"/>
    <property type="match status" value="1"/>
</dbReference>
<dbReference type="CDD" id="cd15517">
    <property type="entry name" value="PHD_TCF19_like"/>
    <property type="match status" value="1"/>
</dbReference>
<keyword evidence="1" id="KW-0479">Metal-binding</keyword>
<evidence type="ECO:0000256" key="4">
    <source>
        <dbReference type="PROSITE-ProRule" id="PRU00146"/>
    </source>
</evidence>
<dbReference type="Pfam" id="PF03184">
    <property type="entry name" value="DDE_1"/>
    <property type="match status" value="1"/>
</dbReference>
<organism evidence="7 8">
    <name type="scientific">Agrilus planipennis</name>
    <name type="common">Emerald ash borer</name>
    <name type="synonym">Agrilus marcopoli</name>
    <dbReference type="NCBI Taxonomy" id="224129"/>
    <lineage>
        <taxon>Eukaryota</taxon>
        <taxon>Metazoa</taxon>
        <taxon>Ecdysozoa</taxon>
        <taxon>Arthropoda</taxon>
        <taxon>Hexapoda</taxon>
        <taxon>Insecta</taxon>
        <taxon>Pterygota</taxon>
        <taxon>Neoptera</taxon>
        <taxon>Endopterygota</taxon>
        <taxon>Coleoptera</taxon>
        <taxon>Polyphaga</taxon>
        <taxon>Elateriformia</taxon>
        <taxon>Buprestoidea</taxon>
        <taxon>Buprestidae</taxon>
        <taxon>Agrilinae</taxon>
        <taxon>Agrilus</taxon>
    </lineage>
</organism>
<dbReference type="KEGG" id="apln:108735312"/>
<evidence type="ECO:0000256" key="5">
    <source>
        <dbReference type="SAM" id="MobiDB-lite"/>
    </source>
</evidence>
<keyword evidence="3" id="KW-0862">Zinc</keyword>
<dbReference type="InterPro" id="IPR011011">
    <property type="entry name" value="Znf_FYVE_PHD"/>
</dbReference>
<dbReference type="GeneID" id="108735312"/>
<dbReference type="GO" id="GO:0008270">
    <property type="term" value="F:zinc ion binding"/>
    <property type="evidence" value="ECO:0007669"/>
    <property type="project" value="UniProtKB-KW"/>
</dbReference>
<dbReference type="OrthoDB" id="6258697at2759"/>
<dbReference type="SMART" id="SM00249">
    <property type="entry name" value="PHD"/>
    <property type="match status" value="1"/>
</dbReference>
<dbReference type="Gene3D" id="3.30.40.10">
    <property type="entry name" value="Zinc/RING finger domain, C3HC4 (zinc finger)"/>
    <property type="match status" value="1"/>
</dbReference>
<dbReference type="InterPro" id="IPR019787">
    <property type="entry name" value="Znf_PHD-finger"/>
</dbReference>
<dbReference type="GO" id="GO:0003677">
    <property type="term" value="F:DNA binding"/>
    <property type="evidence" value="ECO:0007669"/>
    <property type="project" value="TreeGrafter"/>
</dbReference>
<evidence type="ECO:0000256" key="1">
    <source>
        <dbReference type="ARBA" id="ARBA00022723"/>
    </source>
</evidence>
<dbReference type="AlphaFoldDB" id="A0A1W4WFM5"/>
<evidence type="ECO:0000256" key="3">
    <source>
        <dbReference type="ARBA" id="ARBA00022833"/>
    </source>
</evidence>
<dbReference type="STRING" id="224129.A0A1W4WFM5"/>
<protein>
    <submittedName>
        <fullName evidence="8">Uncharacterized protein LOC108735312</fullName>
    </submittedName>
</protein>
<feature type="compositionally biased region" description="Basic residues" evidence="5">
    <location>
        <begin position="560"/>
        <end position="575"/>
    </location>
</feature>
<dbReference type="InterPro" id="IPR013083">
    <property type="entry name" value="Znf_RING/FYVE/PHD"/>
</dbReference>
<feature type="compositionally biased region" description="Basic residues" evidence="5">
    <location>
        <begin position="520"/>
        <end position="529"/>
    </location>
</feature>
<keyword evidence="7" id="KW-1185">Reference proteome</keyword>
<dbReference type="InParanoid" id="A0A1W4WFM5"/>
<accession>A0A1W4WFM5</accession>
<dbReference type="RefSeq" id="XP_018322729.1">
    <property type="nucleotide sequence ID" value="XM_018467227.2"/>
</dbReference>